<dbReference type="RefSeq" id="WP_048081739.1">
    <property type="nucleotide sequence ID" value="NZ_JAPVER010000020.1"/>
</dbReference>
<evidence type="ECO:0000256" key="1">
    <source>
        <dbReference type="ARBA" id="ARBA00004308"/>
    </source>
</evidence>
<dbReference type="Gene3D" id="3.40.190.10">
    <property type="entry name" value="Periplasmic binding protein-like II"/>
    <property type="match status" value="2"/>
</dbReference>
<accession>A0A9E4ZXG7</accession>
<dbReference type="SUPFAM" id="SSF53850">
    <property type="entry name" value="Periplasmic binding protein-like II"/>
    <property type="match status" value="1"/>
</dbReference>
<keyword evidence="3" id="KW-1003">Cell membrane</keyword>
<dbReference type="NCBIfam" id="TIGR01728">
    <property type="entry name" value="SsuA_fam"/>
    <property type="match status" value="1"/>
</dbReference>
<dbReference type="InterPro" id="IPR044527">
    <property type="entry name" value="NrtA/CpmA_ABC-bd_dom"/>
</dbReference>
<keyword evidence="8" id="KW-1185">Reference proteome</keyword>
<dbReference type="GO" id="GO:0042626">
    <property type="term" value="F:ATPase-coupled transmembrane transporter activity"/>
    <property type="evidence" value="ECO:0007669"/>
    <property type="project" value="InterPro"/>
</dbReference>
<dbReference type="EMBL" id="JAPVES010000024">
    <property type="protein sequence ID" value="MCZ3371366.1"/>
    <property type="molecule type" value="Genomic_DNA"/>
</dbReference>
<gene>
    <name evidence="7" type="ORF">O3H35_01825</name>
    <name evidence="6" type="ORF">O3H54_08405</name>
</gene>
<sequence length="318" mass="35214">MNKLIMGCSAVIVIITLFGAYSYSAHPKDTVRIGYLDNDQHSAALAVANAKGMFEAQGMKVELQSFNVGADIVIAMAAGQIDVGYVGIAPATMAIDKGMPLKIVGAVNEEGSGIVISKNSTIDNLTDFEGHTVVMPSKGSIQDILLNYLLQDNSINPKSIDIREMQTSLMPEAIQSGRIDGYIVWEPYVIQASSGGYGKTFMYSDEIWKNHPCCVIIASNNFMQNNPDKLRKILQIHQNATDYIYSNRNDTISILSKQFKISFNTEKEVLDHIKFVVVPDEDFMDNSLKIVSIQRQRGYVEHNLTKGEIFNLSYLPSK</sequence>
<protein>
    <submittedName>
        <fullName evidence="6">ABC transporter substrate-binding protein</fullName>
    </submittedName>
</protein>
<organism evidence="6 8">
    <name type="scientific">Methanobacterium veterum</name>
    <dbReference type="NCBI Taxonomy" id="408577"/>
    <lineage>
        <taxon>Archaea</taxon>
        <taxon>Methanobacteriati</taxon>
        <taxon>Methanobacteriota</taxon>
        <taxon>Methanomada group</taxon>
        <taxon>Methanobacteria</taxon>
        <taxon>Methanobacteriales</taxon>
        <taxon>Methanobacteriaceae</taxon>
        <taxon>Methanobacterium</taxon>
    </lineage>
</organism>
<evidence type="ECO:0000256" key="2">
    <source>
        <dbReference type="ARBA" id="ARBA00022448"/>
    </source>
</evidence>
<comment type="caution">
    <text evidence="6">The sequence shown here is derived from an EMBL/GenBank/DDBJ whole genome shotgun (WGS) entry which is preliminary data.</text>
</comment>
<evidence type="ECO:0000313" key="7">
    <source>
        <dbReference type="EMBL" id="MCZ3371366.1"/>
    </source>
</evidence>
<proteinExistence type="predicted"/>
<dbReference type="GO" id="GO:0012505">
    <property type="term" value="C:endomembrane system"/>
    <property type="evidence" value="ECO:0007669"/>
    <property type="project" value="UniProtKB-SubCell"/>
</dbReference>
<dbReference type="Proteomes" id="UP001068021">
    <property type="component" value="Unassembled WGS sequence"/>
</dbReference>
<evidence type="ECO:0000313" key="6">
    <source>
        <dbReference type="EMBL" id="MCZ3365901.1"/>
    </source>
</evidence>
<dbReference type="CDD" id="cd13553">
    <property type="entry name" value="PBP2_NrtA_CpmA_like"/>
    <property type="match status" value="1"/>
</dbReference>
<dbReference type="GO" id="GO:0016020">
    <property type="term" value="C:membrane"/>
    <property type="evidence" value="ECO:0007669"/>
    <property type="project" value="InterPro"/>
</dbReference>
<reference evidence="6" key="1">
    <citation type="submission" date="2022-12" db="EMBL/GenBank/DDBJ databases">
        <title>Reclassification of two methanogenic archaea species isolated from the Kolyma lowland permafrost.</title>
        <authorList>
            <person name="Trubitsyn V.E."/>
            <person name="Rivkina E.M."/>
            <person name="Shcherbakova V.A."/>
        </authorList>
    </citation>
    <scope>NUCLEOTIDE SEQUENCE</scope>
    <source>
        <strain evidence="6">M2</strain>
        <strain evidence="7">MK4</strain>
    </source>
</reference>
<keyword evidence="2" id="KW-0813">Transport</keyword>
<name>A0A9E4ZXG7_9EURY</name>
<evidence type="ECO:0000313" key="8">
    <source>
        <dbReference type="Proteomes" id="UP001068021"/>
    </source>
</evidence>
<dbReference type="EMBL" id="JAPVER010000020">
    <property type="protein sequence ID" value="MCZ3365901.1"/>
    <property type="molecule type" value="Genomic_DNA"/>
</dbReference>
<dbReference type="Proteomes" id="UP001074446">
    <property type="component" value="Unassembled WGS sequence"/>
</dbReference>
<evidence type="ECO:0000256" key="3">
    <source>
        <dbReference type="ARBA" id="ARBA00022475"/>
    </source>
</evidence>
<evidence type="ECO:0000256" key="4">
    <source>
        <dbReference type="ARBA" id="ARBA00022519"/>
    </source>
</evidence>
<keyword evidence="5" id="KW-0472">Membrane</keyword>
<dbReference type="Pfam" id="PF13379">
    <property type="entry name" value="NMT1_2"/>
    <property type="match status" value="1"/>
</dbReference>
<dbReference type="PANTHER" id="PTHR30024">
    <property type="entry name" value="ALIPHATIC SULFONATES-BINDING PROTEIN-RELATED"/>
    <property type="match status" value="1"/>
</dbReference>
<evidence type="ECO:0000256" key="5">
    <source>
        <dbReference type="ARBA" id="ARBA00023136"/>
    </source>
</evidence>
<keyword evidence="4" id="KW-0997">Cell inner membrane</keyword>
<dbReference type="AlphaFoldDB" id="A0A9E4ZXG7"/>
<dbReference type="InterPro" id="IPR010067">
    <property type="entry name" value="ABC_SsuA_sub-bd"/>
</dbReference>
<comment type="subcellular location">
    <subcellularLocation>
        <location evidence="1">Endomembrane system</location>
    </subcellularLocation>
</comment>